<keyword evidence="1" id="KW-0723">Serine/threonine-protein kinase</keyword>
<evidence type="ECO:0000256" key="4">
    <source>
        <dbReference type="ARBA" id="ARBA00022777"/>
    </source>
</evidence>
<keyword evidence="5" id="KW-0067">ATP-binding</keyword>
<proteinExistence type="predicted"/>
<keyword evidence="4" id="KW-0418">Kinase</keyword>
<organism evidence="7">
    <name type="scientific">viral metagenome</name>
    <dbReference type="NCBI Taxonomy" id="1070528"/>
    <lineage>
        <taxon>unclassified sequences</taxon>
        <taxon>metagenomes</taxon>
        <taxon>organismal metagenomes</taxon>
    </lineage>
</organism>
<dbReference type="PROSITE" id="PS50011">
    <property type="entry name" value="PROTEIN_KINASE_DOM"/>
    <property type="match status" value="1"/>
</dbReference>
<dbReference type="EMBL" id="MN740717">
    <property type="protein sequence ID" value="QHS80744.1"/>
    <property type="molecule type" value="Genomic_DNA"/>
</dbReference>
<dbReference type="PROSITE" id="PS00108">
    <property type="entry name" value="PROTEIN_KINASE_ST"/>
    <property type="match status" value="1"/>
</dbReference>
<dbReference type="AlphaFoldDB" id="A0A6C0ALT1"/>
<dbReference type="Pfam" id="PF00069">
    <property type="entry name" value="Pkinase"/>
    <property type="match status" value="1"/>
</dbReference>
<dbReference type="InterPro" id="IPR017441">
    <property type="entry name" value="Protein_kinase_ATP_BS"/>
</dbReference>
<keyword evidence="2" id="KW-0808">Transferase</keyword>
<dbReference type="SMART" id="SM00220">
    <property type="entry name" value="S_TKc"/>
    <property type="match status" value="1"/>
</dbReference>
<reference evidence="7" key="1">
    <citation type="journal article" date="2020" name="Nature">
        <title>Giant virus diversity and host interactions through global metagenomics.</title>
        <authorList>
            <person name="Schulz F."/>
            <person name="Roux S."/>
            <person name="Paez-Espino D."/>
            <person name="Jungbluth S."/>
            <person name="Walsh D.A."/>
            <person name="Denef V.J."/>
            <person name="McMahon K.D."/>
            <person name="Konstantinidis K.T."/>
            <person name="Eloe-Fadrosh E.A."/>
            <person name="Kyrpides N.C."/>
            <person name="Woyke T."/>
        </authorList>
    </citation>
    <scope>NUCLEOTIDE SEQUENCE</scope>
    <source>
        <strain evidence="7">GVMAG-S-1091796-13</strain>
    </source>
</reference>
<dbReference type="GO" id="GO:0005524">
    <property type="term" value="F:ATP binding"/>
    <property type="evidence" value="ECO:0007669"/>
    <property type="project" value="UniProtKB-KW"/>
</dbReference>
<protein>
    <recommendedName>
        <fullName evidence="6">Protein kinase domain-containing protein</fullName>
    </recommendedName>
</protein>
<evidence type="ECO:0000313" key="7">
    <source>
        <dbReference type="EMBL" id="QHS80744.1"/>
    </source>
</evidence>
<name>A0A6C0ALT1_9ZZZZ</name>
<dbReference type="InterPro" id="IPR011009">
    <property type="entry name" value="Kinase-like_dom_sf"/>
</dbReference>
<sequence>MYYYKFNLKYHLHNAKYIKCLGKGGYGTVKLYKCKDNHNKCKDNHKCNELFVVKYLNYQDIYKKKYDKNYKDKLFKKLALNEYTIGTLLNHEYIIKTLDIDLYKNAIVFEHCNGIDFLDYIQTMSPSIEKKLYYFKQLIEGLLYMHNLGIAHMDLKLENIIIDTLNNKIQIIDFGHSKIFHDSLHIDTVILNKHMYGSLSYIAPEEFLEIEYNPEKVDIWSCGIILYIIIHDSHPWYQASINDCNYKNYIKAIQNNNNFFTHYDNILRKMLNPNPSIRPQIKEVIKLLC</sequence>
<evidence type="ECO:0000256" key="3">
    <source>
        <dbReference type="ARBA" id="ARBA00022741"/>
    </source>
</evidence>
<evidence type="ECO:0000256" key="5">
    <source>
        <dbReference type="ARBA" id="ARBA00022840"/>
    </source>
</evidence>
<keyword evidence="3" id="KW-0547">Nucleotide-binding</keyword>
<evidence type="ECO:0000256" key="1">
    <source>
        <dbReference type="ARBA" id="ARBA00022527"/>
    </source>
</evidence>
<dbReference type="PROSITE" id="PS00107">
    <property type="entry name" value="PROTEIN_KINASE_ATP"/>
    <property type="match status" value="1"/>
</dbReference>
<dbReference type="GO" id="GO:0005737">
    <property type="term" value="C:cytoplasm"/>
    <property type="evidence" value="ECO:0007669"/>
    <property type="project" value="TreeGrafter"/>
</dbReference>
<dbReference type="SUPFAM" id="SSF56112">
    <property type="entry name" value="Protein kinase-like (PK-like)"/>
    <property type="match status" value="1"/>
</dbReference>
<feature type="domain" description="Protein kinase" evidence="6">
    <location>
        <begin position="15"/>
        <end position="289"/>
    </location>
</feature>
<dbReference type="Gene3D" id="1.10.510.10">
    <property type="entry name" value="Transferase(Phosphotransferase) domain 1"/>
    <property type="match status" value="1"/>
</dbReference>
<evidence type="ECO:0000259" key="6">
    <source>
        <dbReference type="PROSITE" id="PS50011"/>
    </source>
</evidence>
<dbReference type="InterPro" id="IPR000719">
    <property type="entry name" value="Prot_kinase_dom"/>
</dbReference>
<dbReference type="GO" id="GO:0035556">
    <property type="term" value="P:intracellular signal transduction"/>
    <property type="evidence" value="ECO:0007669"/>
    <property type="project" value="TreeGrafter"/>
</dbReference>
<dbReference type="PANTHER" id="PTHR24346">
    <property type="entry name" value="MAP/MICROTUBULE AFFINITY-REGULATING KINASE"/>
    <property type="match status" value="1"/>
</dbReference>
<evidence type="ECO:0000256" key="2">
    <source>
        <dbReference type="ARBA" id="ARBA00022679"/>
    </source>
</evidence>
<dbReference type="GO" id="GO:0004674">
    <property type="term" value="F:protein serine/threonine kinase activity"/>
    <property type="evidence" value="ECO:0007669"/>
    <property type="project" value="UniProtKB-KW"/>
</dbReference>
<accession>A0A6C0ALT1</accession>
<dbReference type="PANTHER" id="PTHR24346:SF82">
    <property type="entry name" value="KP78A-RELATED"/>
    <property type="match status" value="1"/>
</dbReference>
<dbReference type="InterPro" id="IPR008271">
    <property type="entry name" value="Ser/Thr_kinase_AS"/>
</dbReference>